<sequence length="69" mass="8155">MEWQVKKVKAIKIEDSDREEVSEWYKQKRKLGNKRRTVVVLRFVPIEAKSSIENSLQCMEKAKRGHPAL</sequence>
<reference evidence="1 2" key="1">
    <citation type="submission" date="2020-05" db="EMBL/GenBank/DDBJ databases">
        <title>Vigna angularis (adzuki bean) Var. LongXiaoDou No. 4 denovo assembly.</title>
        <authorList>
            <person name="Xiang H."/>
        </authorList>
    </citation>
    <scope>NUCLEOTIDE SEQUENCE [LARGE SCALE GENOMIC DNA]</scope>
    <source>
        <tissue evidence="1">Leaf</tissue>
    </source>
</reference>
<dbReference type="EMBL" id="JABFOF010000011">
    <property type="protein sequence ID" value="KAG2371414.1"/>
    <property type="molecule type" value="Genomic_DNA"/>
</dbReference>
<dbReference type="AlphaFoldDB" id="A0A8T0JFZ2"/>
<evidence type="ECO:0000313" key="1">
    <source>
        <dbReference type="EMBL" id="KAG2371414.1"/>
    </source>
</evidence>
<dbReference type="Proteomes" id="UP000743370">
    <property type="component" value="Unassembled WGS sequence"/>
</dbReference>
<protein>
    <submittedName>
        <fullName evidence="1">Uncharacterized protein</fullName>
    </submittedName>
</protein>
<proteinExistence type="predicted"/>
<name>A0A8T0JFZ2_PHAAN</name>
<evidence type="ECO:0000313" key="2">
    <source>
        <dbReference type="Proteomes" id="UP000743370"/>
    </source>
</evidence>
<gene>
    <name evidence="1" type="ORF">HKW66_Vig0215880</name>
</gene>
<accession>A0A8T0JFZ2</accession>
<comment type="caution">
    <text evidence="1">The sequence shown here is derived from an EMBL/GenBank/DDBJ whole genome shotgun (WGS) entry which is preliminary data.</text>
</comment>
<organism evidence="1 2">
    <name type="scientific">Phaseolus angularis</name>
    <name type="common">Azuki bean</name>
    <name type="synonym">Vigna angularis</name>
    <dbReference type="NCBI Taxonomy" id="3914"/>
    <lineage>
        <taxon>Eukaryota</taxon>
        <taxon>Viridiplantae</taxon>
        <taxon>Streptophyta</taxon>
        <taxon>Embryophyta</taxon>
        <taxon>Tracheophyta</taxon>
        <taxon>Spermatophyta</taxon>
        <taxon>Magnoliopsida</taxon>
        <taxon>eudicotyledons</taxon>
        <taxon>Gunneridae</taxon>
        <taxon>Pentapetalae</taxon>
        <taxon>rosids</taxon>
        <taxon>fabids</taxon>
        <taxon>Fabales</taxon>
        <taxon>Fabaceae</taxon>
        <taxon>Papilionoideae</taxon>
        <taxon>50 kb inversion clade</taxon>
        <taxon>NPAAA clade</taxon>
        <taxon>indigoferoid/millettioid clade</taxon>
        <taxon>Phaseoleae</taxon>
        <taxon>Vigna</taxon>
    </lineage>
</organism>